<dbReference type="RefSeq" id="WP_156329130.1">
    <property type="nucleotide sequence ID" value="NZ_CACRSW010000026.1"/>
</dbReference>
<feature type="transmembrane region" description="Helical" evidence="1">
    <location>
        <begin position="78"/>
        <end position="96"/>
    </location>
</feature>
<feature type="transmembrane region" description="Helical" evidence="1">
    <location>
        <begin position="203"/>
        <end position="223"/>
    </location>
</feature>
<organism evidence="2">
    <name type="scientific">Anaerococcus vaginalis</name>
    <dbReference type="NCBI Taxonomy" id="33037"/>
    <lineage>
        <taxon>Bacteria</taxon>
        <taxon>Bacillati</taxon>
        <taxon>Bacillota</taxon>
        <taxon>Tissierellia</taxon>
        <taxon>Tissierellales</taxon>
        <taxon>Peptoniphilaceae</taxon>
        <taxon>Anaerococcus</taxon>
    </lineage>
</organism>
<proteinExistence type="predicted"/>
<evidence type="ECO:0000313" key="2">
    <source>
        <dbReference type="EMBL" id="VYT03703.1"/>
    </source>
</evidence>
<evidence type="ECO:0000256" key="1">
    <source>
        <dbReference type="SAM" id="Phobius"/>
    </source>
</evidence>
<reference evidence="2" key="1">
    <citation type="submission" date="2019-11" db="EMBL/GenBank/DDBJ databases">
        <authorList>
            <person name="Feng L."/>
        </authorList>
    </citation>
    <scope>NUCLEOTIDE SEQUENCE</scope>
    <source>
        <strain evidence="2">AvaginalisLFYP127</strain>
    </source>
</reference>
<accession>A0A6N2TG06</accession>
<name>A0A6N2TG06_9FIRM</name>
<keyword evidence="1" id="KW-0812">Transmembrane</keyword>
<dbReference type="EMBL" id="CACRSW010000026">
    <property type="protein sequence ID" value="VYT03703.1"/>
    <property type="molecule type" value="Genomic_DNA"/>
</dbReference>
<dbReference type="AlphaFoldDB" id="A0A6N2TG06"/>
<sequence>MDKYKIIDSDIIYDKFVEHYSSNKYKIDKRLIKKDNIYATAFCKLFFIYVVICLAIFMGIKSPSNKDVASIINKDKHIIFGVILFTFILNFILSICEFTTKKDKYSAIFSLWEVLNEEKILESEKSLEIIGLLYENKDEVGSFYIKLFNIIKNSEIVKYSKWLITLFIGFYTGIIASIITKYIENDVKNILDYISILGRRLVAILIIFLFIGIFYYFCIYIIYKDHKKKHDLYVLALKNIKYILLRGINKDEMQNLIKNSKEDFIIKNETNESKNINDKGANDTKFQNDTE</sequence>
<feature type="transmembrane region" description="Helical" evidence="1">
    <location>
        <begin position="162"/>
        <end position="183"/>
    </location>
</feature>
<keyword evidence="1" id="KW-0472">Membrane</keyword>
<gene>
    <name evidence="2" type="ORF">AVLFYP127_00592</name>
</gene>
<feature type="transmembrane region" description="Helical" evidence="1">
    <location>
        <begin position="37"/>
        <end position="58"/>
    </location>
</feature>
<keyword evidence="1" id="KW-1133">Transmembrane helix</keyword>
<protein>
    <submittedName>
        <fullName evidence="2">Uncharacterized protein</fullName>
    </submittedName>
</protein>